<feature type="compositionally biased region" description="Low complexity" evidence="1">
    <location>
        <begin position="376"/>
        <end position="412"/>
    </location>
</feature>
<feature type="region of interest" description="Disordered" evidence="1">
    <location>
        <begin position="1"/>
        <end position="100"/>
    </location>
</feature>
<gene>
    <name evidence="2" type="ORF">Sangu_1111500</name>
</gene>
<protein>
    <submittedName>
        <fullName evidence="2">Protein TIME FOR COFFEE</fullName>
    </submittedName>
</protein>
<proteinExistence type="predicted"/>
<dbReference type="InterPro" id="IPR039317">
    <property type="entry name" value="TIC"/>
</dbReference>
<feature type="compositionally biased region" description="Polar residues" evidence="1">
    <location>
        <begin position="66"/>
        <end position="78"/>
    </location>
</feature>
<feature type="region of interest" description="Disordered" evidence="1">
    <location>
        <begin position="374"/>
        <end position="412"/>
    </location>
</feature>
<evidence type="ECO:0000256" key="1">
    <source>
        <dbReference type="SAM" id="MobiDB-lite"/>
    </source>
</evidence>
<evidence type="ECO:0000313" key="2">
    <source>
        <dbReference type="EMBL" id="KAL0348837.1"/>
    </source>
</evidence>
<dbReference type="EMBL" id="JACGWK010000006">
    <property type="protein sequence ID" value="KAL0348837.1"/>
    <property type="molecule type" value="Genomic_DNA"/>
</dbReference>
<feature type="region of interest" description="Disordered" evidence="1">
    <location>
        <begin position="215"/>
        <end position="251"/>
    </location>
</feature>
<dbReference type="GO" id="GO:0042752">
    <property type="term" value="P:regulation of circadian rhythm"/>
    <property type="evidence" value="ECO:0007669"/>
    <property type="project" value="InterPro"/>
</dbReference>
<organism evidence="2">
    <name type="scientific">Sesamum angustifolium</name>
    <dbReference type="NCBI Taxonomy" id="2727405"/>
    <lineage>
        <taxon>Eukaryota</taxon>
        <taxon>Viridiplantae</taxon>
        <taxon>Streptophyta</taxon>
        <taxon>Embryophyta</taxon>
        <taxon>Tracheophyta</taxon>
        <taxon>Spermatophyta</taxon>
        <taxon>Magnoliopsida</taxon>
        <taxon>eudicotyledons</taxon>
        <taxon>Gunneridae</taxon>
        <taxon>Pentapetalae</taxon>
        <taxon>asterids</taxon>
        <taxon>lamiids</taxon>
        <taxon>Lamiales</taxon>
        <taxon>Pedaliaceae</taxon>
        <taxon>Sesamum</taxon>
    </lineage>
</organism>
<sequence length="482" mass="51299">MAPPPQVRSSPERETKIDFTAAAADQKPVPSILEADLKPAVSKDKEDEKGESGKDHSANVAAEVNASGNKVAQKQQQMPIKATKEETLPEKSCRSASSLPLPMSMTSWPGGLPPMGYMAPLQGVVSMDGTTVTPAPIQVHFLFLLCSSFCHCSHNPDRNVVLHCHIARNIHCLQQFMKMNSFWPPPAGSASLFGSKPCNLNVMPADLHGNISVRGVNNMQDKGQSPVGIPNNGGKEKGAQPAPTSDSAQRKQQILIQQALPQYHLGPAFIFPLGQQQAAVAARTGASKSPAAVASSNSSSSAGASVSAGAGAATTLSFNYPNMAANETQYLAILQNNAYHPFTIPAVGAPPNYRGAPAQPMPLFNGSFYSSPMIHPSQLQQPQPSSNQPQQLLQAHQHGSASSGSSSSRSICRASSRTAAVSPVVLEMQTCRTSQHRKLSSLSSYSNRIISMCNLHDQDTLRVNRVVKIAHRRLTVEGLDPP</sequence>
<reference evidence="2" key="1">
    <citation type="submission" date="2020-06" db="EMBL/GenBank/DDBJ databases">
        <authorList>
            <person name="Li T."/>
            <person name="Hu X."/>
            <person name="Zhang T."/>
            <person name="Song X."/>
            <person name="Zhang H."/>
            <person name="Dai N."/>
            <person name="Sheng W."/>
            <person name="Hou X."/>
            <person name="Wei L."/>
        </authorList>
    </citation>
    <scope>NUCLEOTIDE SEQUENCE</scope>
    <source>
        <strain evidence="2">G01</strain>
        <tissue evidence="2">Leaf</tissue>
    </source>
</reference>
<dbReference type="GO" id="GO:0005634">
    <property type="term" value="C:nucleus"/>
    <property type="evidence" value="ECO:0007669"/>
    <property type="project" value="TreeGrafter"/>
</dbReference>
<dbReference type="PANTHER" id="PTHR34798">
    <property type="entry name" value="PROTEIN TIME FOR COFFEE"/>
    <property type="match status" value="1"/>
</dbReference>
<reference evidence="2" key="2">
    <citation type="journal article" date="2024" name="Plant">
        <title>Genomic evolution and insights into agronomic trait innovations of Sesamum species.</title>
        <authorList>
            <person name="Miao H."/>
            <person name="Wang L."/>
            <person name="Qu L."/>
            <person name="Liu H."/>
            <person name="Sun Y."/>
            <person name="Le M."/>
            <person name="Wang Q."/>
            <person name="Wei S."/>
            <person name="Zheng Y."/>
            <person name="Lin W."/>
            <person name="Duan Y."/>
            <person name="Cao H."/>
            <person name="Xiong S."/>
            <person name="Wang X."/>
            <person name="Wei L."/>
            <person name="Li C."/>
            <person name="Ma Q."/>
            <person name="Ju M."/>
            <person name="Zhao R."/>
            <person name="Li G."/>
            <person name="Mu C."/>
            <person name="Tian Q."/>
            <person name="Mei H."/>
            <person name="Zhang T."/>
            <person name="Gao T."/>
            <person name="Zhang H."/>
        </authorList>
    </citation>
    <scope>NUCLEOTIDE SEQUENCE</scope>
    <source>
        <strain evidence="2">G01</strain>
    </source>
</reference>
<dbReference type="PANTHER" id="PTHR34798:SF2">
    <property type="entry name" value="PROTEIN TIME FOR COFFEE"/>
    <property type="match status" value="1"/>
</dbReference>
<dbReference type="AlphaFoldDB" id="A0AAW2P120"/>
<feature type="compositionally biased region" description="Polar residues" evidence="1">
    <location>
        <begin position="242"/>
        <end position="251"/>
    </location>
</feature>
<accession>A0AAW2P120</accession>
<feature type="compositionally biased region" description="Basic and acidic residues" evidence="1">
    <location>
        <begin position="82"/>
        <end position="93"/>
    </location>
</feature>
<name>A0AAW2P120_9LAMI</name>
<feature type="compositionally biased region" description="Basic and acidic residues" evidence="1">
    <location>
        <begin position="35"/>
        <end position="57"/>
    </location>
</feature>
<comment type="caution">
    <text evidence="2">The sequence shown here is derived from an EMBL/GenBank/DDBJ whole genome shotgun (WGS) entry which is preliminary data.</text>
</comment>